<dbReference type="EMBL" id="BPLR01002069">
    <property type="protein sequence ID" value="GIX69630.1"/>
    <property type="molecule type" value="Genomic_DNA"/>
</dbReference>
<evidence type="ECO:0000313" key="1">
    <source>
        <dbReference type="EMBL" id="GIX69630.1"/>
    </source>
</evidence>
<organism evidence="1 2">
    <name type="scientific">Caerostris extrusa</name>
    <name type="common">Bark spider</name>
    <name type="synonym">Caerostris bankana</name>
    <dbReference type="NCBI Taxonomy" id="172846"/>
    <lineage>
        <taxon>Eukaryota</taxon>
        <taxon>Metazoa</taxon>
        <taxon>Ecdysozoa</taxon>
        <taxon>Arthropoda</taxon>
        <taxon>Chelicerata</taxon>
        <taxon>Arachnida</taxon>
        <taxon>Araneae</taxon>
        <taxon>Araneomorphae</taxon>
        <taxon>Entelegynae</taxon>
        <taxon>Araneoidea</taxon>
        <taxon>Araneidae</taxon>
        <taxon>Caerostris</taxon>
    </lineage>
</organism>
<comment type="caution">
    <text evidence="1">The sequence shown here is derived from an EMBL/GenBank/DDBJ whole genome shotgun (WGS) entry which is preliminary data.</text>
</comment>
<proteinExistence type="predicted"/>
<name>A0AAV4MCR9_CAEEX</name>
<keyword evidence="2" id="KW-1185">Reference proteome</keyword>
<gene>
    <name evidence="1" type="ORF">CEXT_797681</name>
</gene>
<reference evidence="1 2" key="1">
    <citation type="submission" date="2021-06" db="EMBL/GenBank/DDBJ databases">
        <title>Caerostris extrusa draft genome.</title>
        <authorList>
            <person name="Kono N."/>
            <person name="Arakawa K."/>
        </authorList>
    </citation>
    <scope>NUCLEOTIDE SEQUENCE [LARGE SCALE GENOMIC DNA]</scope>
</reference>
<sequence length="185" mass="20329">MVPKARVAKGEEENKMIAIIFPCCISKHLDWFALSLSNNCTRVGSTIKIDPFLKQNRSLGSLEAIWNIQGLSARTAAAILVFSVFLWLATTKRNHPSLSPVHPFPRSCERRDLLFSSAPRILVEVACSTLSVTVTIVCVTASAPRRIDAAFHGSGDSRLQTISIPVASNVRNRNKISIFTVIARL</sequence>
<accession>A0AAV4MCR9</accession>
<protein>
    <submittedName>
        <fullName evidence="1">Uncharacterized protein</fullName>
    </submittedName>
</protein>
<dbReference type="AlphaFoldDB" id="A0AAV4MCR9"/>
<dbReference type="Proteomes" id="UP001054945">
    <property type="component" value="Unassembled WGS sequence"/>
</dbReference>
<evidence type="ECO:0000313" key="2">
    <source>
        <dbReference type="Proteomes" id="UP001054945"/>
    </source>
</evidence>